<dbReference type="SUPFAM" id="SSF53649">
    <property type="entry name" value="Alkaline phosphatase-like"/>
    <property type="match status" value="1"/>
</dbReference>
<feature type="transmembrane region" description="Helical" evidence="7">
    <location>
        <begin position="57"/>
        <end position="78"/>
    </location>
</feature>
<dbReference type="RefSeq" id="WP_009145622.1">
    <property type="nucleotide sequence ID" value="NZ_GL830888.1"/>
</dbReference>
<dbReference type="EMBL" id="AEVN01000051">
    <property type="protein sequence ID" value="EFY04779.1"/>
    <property type="molecule type" value="Genomic_DNA"/>
</dbReference>
<evidence type="ECO:0000256" key="4">
    <source>
        <dbReference type="ARBA" id="ARBA00022692"/>
    </source>
</evidence>
<gene>
    <name evidence="9" type="ORF">HMPREF9443_01263</name>
</gene>
<keyword evidence="4 7" id="KW-0812">Transmembrane</keyword>
<dbReference type="EC" id="3.1.6.-" evidence="9"/>
<feature type="transmembrane region" description="Helical" evidence="7">
    <location>
        <begin position="143"/>
        <end position="161"/>
    </location>
</feature>
<organism evidence="9 10">
    <name type="scientific">Phascolarctobacterium succinatutens YIT 12067</name>
    <dbReference type="NCBI Taxonomy" id="626939"/>
    <lineage>
        <taxon>Bacteria</taxon>
        <taxon>Bacillati</taxon>
        <taxon>Bacillota</taxon>
        <taxon>Negativicutes</taxon>
        <taxon>Acidaminococcales</taxon>
        <taxon>Acidaminococcaceae</taxon>
        <taxon>Phascolarctobacterium</taxon>
    </lineage>
</organism>
<keyword evidence="3" id="KW-1003">Cell membrane</keyword>
<feature type="transmembrane region" description="Helical" evidence="7">
    <location>
        <begin position="181"/>
        <end position="200"/>
    </location>
</feature>
<evidence type="ECO:0000256" key="7">
    <source>
        <dbReference type="SAM" id="Phobius"/>
    </source>
</evidence>
<dbReference type="AlphaFoldDB" id="E8LEH9"/>
<dbReference type="PANTHER" id="PTHR47371">
    <property type="entry name" value="LIPOTEICHOIC ACID SYNTHASE"/>
    <property type="match status" value="1"/>
</dbReference>
<name>E8LEH9_9FIRM</name>
<accession>E8LEH9</accession>
<evidence type="ECO:0000256" key="2">
    <source>
        <dbReference type="ARBA" id="ARBA00004936"/>
    </source>
</evidence>
<feature type="domain" description="Sulfatase N-terminal" evidence="8">
    <location>
        <begin position="290"/>
        <end position="576"/>
    </location>
</feature>
<evidence type="ECO:0000313" key="9">
    <source>
        <dbReference type="EMBL" id="EFY04779.1"/>
    </source>
</evidence>
<dbReference type="Proteomes" id="UP000004923">
    <property type="component" value="Unassembled WGS sequence"/>
</dbReference>
<feature type="transmembrane region" description="Helical" evidence="7">
    <location>
        <begin position="18"/>
        <end position="37"/>
    </location>
</feature>
<evidence type="ECO:0000256" key="5">
    <source>
        <dbReference type="ARBA" id="ARBA00022989"/>
    </source>
</evidence>
<dbReference type="Pfam" id="PF00884">
    <property type="entry name" value="Sulfatase"/>
    <property type="match status" value="1"/>
</dbReference>
<dbReference type="PANTHER" id="PTHR47371:SF3">
    <property type="entry name" value="PHOSPHOGLYCEROL TRANSFERASE I"/>
    <property type="match status" value="1"/>
</dbReference>
<dbReference type="InterPro" id="IPR000917">
    <property type="entry name" value="Sulfatase_N"/>
</dbReference>
<evidence type="ECO:0000259" key="8">
    <source>
        <dbReference type="Pfam" id="PF00884"/>
    </source>
</evidence>
<comment type="subcellular location">
    <subcellularLocation>
        <location evidence="1">Cell membrane</location>
        <topology evidence="1">Multi-pass membrane protein</topology>
    </subcellularLocation>
</comment>
<dbReference type="InterPro" id="IPR050448">
    <property type="entry name" value="OpgB/LTA_synthase_biosynth"/>
</dbReference>
<evidence type="ECO:0000256" key="1">
    <source>
        <dbReference type="ARBA" id="ARBA00004651"/>
    </source>
</evidence>
<evidence type="ECO:0000256" key="3">
    <source>
        <dbReference type="ARBA" id="ARBA00022475"/>
    </source>
</evidence>
<protein>
    <submittedName>
        <fullName evidence="9">Arylsulfatase</fullName>
        <ecNumber evidence="9">3.1.6.-</ecNumber>
    </submittedName>
</protein>
<keyword evidence="9" id="KW-0378">Hydrolase</keyword>
<dbReference type="eggNOG" id="COG1368">
    <property type="taxonomic scope" value="Bacteria"/>
</dbReference>
<keyword evidence="6 7" id="KW-0472">Membrane</keyword>
<sequence length="641" mass="71789">MNSYARFFENLQQDLKAFIYWCLVFTVFRIAFITIYNGQLNGEYGDVPMALLLGLRLSLKTAGMIALISFVFATLPKLIVKNWPADKLRFCWHAVALVFFAVCFMTRIPYYKIFNAAFNMMLINGAHDDIYAIFVTAVKEYQLLWRFPLAMVLGIALAYGLRIWLHKLPAKSFVEVQHKKLVIALTLPVLAVLCVFVRYGGAFNYAHSINWESAARLKSNLLNEAILDDGQALYRVRDMKRKIDKVTNINITVAQLREKIAASGGNKAADSIDKAFIHTVKQPKLAKQPRNIVLIVGESFGNWPFLPKYKDLGLVDNMLSLQNSADAAHVATMLPHGSGTISAVNGLVSGIPDMGLYENYQANSFNGKYATGIGYIMKQLGYKTVFWYGGFSGWQNIGKFTKAQSFDEFHCADEFSDDSGNAWGCSDAALFKQIEAYMSKEKEQEKVFHVVLTTTNHPPYSIDVDGMGFPRAKVKSKLPADIASDEKTLTELGHIWYADKTMGDFVKQAQSMYSDTLFVITGDHSERFSFVKEQDTRTLSSIPCIFYGAGVQQAWFNDKSVGDHMQLAGTLAEIVGPAGFTYAALQSNMFENQDVVFNHRLYAADGKIYTHSSDTDKKITEYINSMRGVGAWRVLKGDAVK</sequence>
<dbReference type="GO" id="GO:0005886">
    <property type="term" value="C:plasma membrane"/>
    <property type="evidence" value="ECO:0007669"/>
    <property type="project" value="UniProtKB-SubCell"/>
</dbReference>
<reference evidence="9 10" key="1">
    <citation type="submission" date="2011-01" db="EMBL/GenBank/DDBJ databases">
        <authorList>
            <person name="Weinstock G."/>
            <person name="Sodergren E."/>
            <person name="Clifton S."/>
            <person name="Fulton L."/>
            <person name="Fulton B."/>
            <person name="Courtney L."/>
            <person name="Fronick C."/>
            <person name="Harrison M."/>
            <person name="Strong C."/>
            <person name="Farmer C."/>
            <person name="Delahaunty K."/>
            <person name="Markovic C."/>
            <person name="Hall O."/>
            <person name="Minx P."/>
            <person name="Tomlinson C."/>
            <person name="Mitreva M."/>
            <person name="Hou S."/>
            <person name="Chen J."/>
            <person name="Wollam A."/>
            <person name="Pepin K.H."/>
            <person name="Johnson M."/>
            <person name="Bhonagiri V."/>
            <person name="Zhang X."/>
            <person name="Suruliraj S."/>
            <person name="Warren W."/>
            <person name="Chinwalla A."/>
            <person name="Mardis E.R."/>
            <person name="Wilson R.K."/>
        </authorList>
    </citation>
    <scope>NUCLEOTIDE SEQUENCE [LARGE SCALE GENOMIC DNA]</scope>
    <source>
        <strain evidence="9 10">YIT 12067</strain>
    </source>
</reference>
<dbReference type="HOGENOM" id="CLU_028667_0_0_9"/>
<proteinExistence type="predicted"/>
<dbReference type="Gene3D" id="3.40.720.10">
    <property type="entry name" value="Alkaline Phosphatase, subunit A"/>
    <property type="match status" value="1"/>
</dbReference>
<feature type="transmembrane region" description="Helical" evidence="7">
    <location>
        <begin position="90"/>
        <end position="110"/>
    </location>
</feature>
<dbReference type="GO" id="GO:0016787">
    <property type="term" value="F:hydrolase activity"/>
    <property type="evidence" value="ECO:0007669"/>
    <property type="project" value="UniProtKB-KW"/>
</dbReference>
<dbReference type="InterPro" id="IPR017850">
    <property type="entry name" value="Alkaline_phosphatase_core_sf"/>
</dbReference>
<dbReference type="CDD" id="cd16015">
    <property type="entry name" value="LTA_synthase"/>
    <property type="match status" value="1"/>
</dbReference>
<evidence type="ECO:0000313" key="10">
    <source>
        <dbReference type="Proteomes" id="UP000004923"/>
    </source>
</evidence>
<comment type="caution">
    <text evidence="9">The sequence shown here is derived from an EMBL/GenBank/DDBJ whole genome shotgun (WGS) entry which is preliminary data.</text>
</comment>
<keyword evidence="10" id="KW-1185">Reference proteome</keyword>
<comment type="pathway">
    <text evidence="2">Cell wall biogenesis; lipoteichoic acid biosynthesis.</text>
</comment>
<keyword evidence="5 7" id="KW-1133">Transmembrane helix</keyword>
<evidence type="ECO:0000256" key="6">
    <source>
        <dbReference type="ARBA" id="ARBA00023136"/>
    </source>
</evidence>
<dbReference type="OrthoDB" id="9777768at2"/>